<keyword evidence="2" id="KW-1185">Reference proteome</keyword>
<sequence length="52" mass="5534">MKVGQSRVGDATAAETLDTYSHLWPDSEGRTREAVDLVLGTAADALRTARSS</sequence>
<evidence type="ECO:0000313" key="2">
    <source>
        <dbReference type="Proteomes" id="UP000219688"/>
    </source>
</evidence>
<dbReference type="EMBL" id="OBQK01000004">
    <property type="protein sequence ID" value="SOC54864.1"/>
    <property type="molecule type" value="Genomic_DNA"/>
</dbReference>
<name>A0A285VLA4_9MICO</name>
<proteinExistence type="predicted"/>
<gene>
    <name evidence="1" type="ORF">SAMN05421879_10431</name>
</gene>
<dbReference type="AlphaFoldDB" id="A0A285VLA4"/>
<evidence type="ECO:0000313" key="1">
    <source>
        <dbReference type="EMBL" id="SOC54864.1"/>
    </source>
</evidence>
<organism evidence="1 2">
    <name type="scientific">Ornithinimicrobium cerasi</name>
    <dbReference type="NCBI Taxonomy" id="2248773"/>
    <lineage>
        <taxon>Bacteria</taxon>
        <taxon>Bacillati</taxon>
        <taxon>Actinomycetota</taxon>
        <taxon>Actinomycetes</taxon>
        <taxon>Micrococcales</taxon>
        <taxon>Ornithinimicrobiaceae</taxon>
        <taxon>Ornithinimicrobium</taxon>
    </lineage>
</organism>
<protein>
    <submittedName>
        <fullName evidence="1">Uncharacterized protein</fullName>
    </submittedName>
</protein>
<dbReference type="Proteomes" id="UP000219688">
    <property type="component" value="Unassembled WGS sequence"/>
</dbReference>
<dbReference type="RefSeq" id="WP_181951292.1">
    <property type="nucleotide sequence ID" value="NZ_OBQK01000004.1"/>
</dbReference>
<accession>A0A285VLA4</accession>
<reference evidence="2" key="1">
    <citation type="submission" date="2017-08" db="EMBL/GenBank/DDBJ databases">
        <authorList>
            <person name="Varghese N."/>
            <person name="Submissions S."/>
        </authorList>
    </citation>
    <scope>NUCLEOTIDE SEQUENCE [LARGE SCALE GENOMIC DNA]</scope>
    <source>
        <strain evidence="2">USBA17B2</strain>
    </source>
</reference>